<name>A0A8H6DX36_COCSA</name>
<sequence length="65" mass="7387">MRFCSSFPCDGKRVIPILLIQAQPQMFRCKTAAGTLTAFADQGYYASLCRVLWYSNAIFSWQRAS</sequence>
<gene>
    <name evidence="1" type="ORF">GGP41_004359</name>
</gene>
<comment type="caution">
    <text evidence="1">The sequence shown here is derived from an EMBL/GenBank/DDBJ whole genome shotgun (WGS) entry which is preliminary data.</text>
</comment>
<accession>A0A8H6DX36</accession>
<proteinExistence type="predicted"/>
<dbReference type="AlphaFoldDB" id="A0A8H6DX36"/>
<protein>
    <submittedName>
        <fullName evidence="1">Uncharacterized protein</fullName>
    </submittedName>
</protein>
<organism evidence="1 2">
    <name type="scientific">Cochliobolus sativus</name>
    <name type="common">Common root rot and spot blotch fungus</name>
    <name type="synonym">Bipolaris sorokiniana</name>
    <dbReference type="NCBI Taxonomy" id="45130"/>
    <lineage>
        <taxon>Eukaryota</taxon>
        <taxon>Fungi</taxon>
        <taxon>Dikarya</taxon>
        <taxon>Ascomycota</taxon>
        <taxon>Pezizomycotina</taxon>
        <taxon>Dothideomycetes</taxon>
        <taxon>Pleosporomycetidae</taxon>
        <taxon>Pleosporales</taxon>
        <taxon>Pleosporineae</taxon>
        <taxon>Pleosporaceae</taxon>
        <taxon>Bipolaris</taxon>
    </lineage>
</organism>
<dbReference type="EMBL" id="WNKQ01000005">
    <property type="protein sequence ID" value="KAF5851656.1"/>
    <property type="molecule type" value="Genomic_DNA"/>
</dbReference>
<dbReference type="Proteomes" id="UP000624244">
    <property type="component" value="Unassembled WGS sequence"/>
</dbReference>
<reference evidence="1" key="1">
    <citation type="submission" date="2019-11" db="EMBL/GenBank/DDBJ databases">
        <title>Bipolaris sorokiniana Genome sequencing.</title>
        <authorList>
            <person name="Wang H."/>
        </authorList>
    </citation>
    <scope>NUCLEOTIDE SEQUENCE</scope>
</reference>
<evidence type="ECO:0000313" key="2">
    <source>
        <dbReference type="Proteomes" id="UP000624244"/>
    </source>
</evidence>
<evidence type="ECO:0000313" key="1">
    <source>
        <dbReference type="EMBL" id="KAF5851656.1"/>
    </source>
</evidence>